<dbReference type="InterPro" id="IPR035931">
    <property type="entry name" value="YlxR-like_sf"/>
</dbReference>
<dbReference type="Pfam" id="PF04296">
    <property type="entry name" value="YlxR"/>
    <property type="match status" value="1"/>
</dbReference>
<proteinExistence type="predicted"/>
<sequence length="93" mass="10593">MVRKRKVPLRKCIVSNEMKTKEEMIRIVRSKEGEISVDLSGKKNGRGAYLSRDLAVIDKAEKTGILNKQFATNVDASIFEELREIIQGNENEK</sequence>
<dbReference type="RefSeq" id="WP_368654853.1">
    <property type="nucleotide sequence ID" value="NZ_CP162599.1"/>
</dbReference>
<reference evidence="2" key="1">
    <citation type="submission" date="2024-07" db="EMBL/GenBank/DDBJ databases">
        <title>Halotolerant mesophilic bacterium Ornithinibacillus sp. 4-3, sp. nov., isolated from soil.</title>
        <authorList>
            <person name="Sidarenka A.V."/>
            <person name="Guliayeva D.E."/>
            <person name="Leanovich S.I."/>
            <person name="Hileuskaya K.S."/>
            <person name="Akhremchuk A.E."/>
            <person name="Sikolenko M.A."/>
            <person name="Valentovich L.N."/>
        </authorList>
    </citation>
    <scope>NUCLEOTIDE SEQUENCE</scope>
    <source>
        <strain evidence="2">4-3</strain>
    </source>
</reference>
<dbReference type="AlphaFoldDB" id="A0AB39HW33"/>
<dbReference type="NCBIfam" id="NF047356">
    <property type="entry name" value="RNA_bind_RnpM"/>
    <property type="match status" value="1"/>
</dbReference>
<evidence type="ECO:0000313" key="2">
    <source>
        <dbReference type="EMBL" id="XDK34176.1"/>
    </source>
</evidence>
<dbReference type="EMBL" id="CP162599">
    <property type="protein sequence ID" value="XDK34176.1"/>
    <property type="molecule type" value="Genomic_DNA"/>
</dbReference>
<feature type="domain" description="YlxR" evidence="1">
    <location>
        <begin position="10"/>
        <end position="83"/>
    </location>
</feature>
<dbReference type="InterPro" id="IPR037465">
    <property type="entry name" value="YlxR"/>
</dbReference>
<dbReference type="InterPro" id="IPR007393">
    <property type="entry name" value="YlxR_dom"/>
</dbReference>
<gene>
    <name evidence="2" type="ORF">AB4Y30_07460</name>
</gene>
<evidence type="ECO:0000259" key="1">
    <source>
        <dbReference type="Pfam" id="PF04296"/>
    </source>
</evidence>
<name>A0AB39HW33_9BACI</name>
<dbReference type="SUPFAM" id="SSF64376">
    <property type="entry name" value="YlxR-like"/>
    <property type="match status" value="1"/>
</dbReference>
<dbReference type="Gene3D" id="3.30.1230.10">
    <property type="entry name" value="YlxR-like"/>
    <property type="match status" value="1"/>
</dbReference>
<dbReference type="PANTHER" id="PTHR34215:SF1">
    <property type="entry name" value="YLXR DOMAIN-CONTAINING PROTEIN"/>
    <property type="match status" value="1"/>
</dbReference>
<organism evidence="2">
    <name type="scientific">Ornithinibacillus sp. 4-3</name>
    <dbReference type="NCBI Taxonomy" id="3231488"/>
    <lineage>
        <taxon>Bacteria</taxon>
        <taxon>Bacillati</taxon>
        <taxon>Bacillota</taxon>
        <taxon>Bacilli</taxon>
        <taxon>Bacillales</taxon>
        <taxon>Bacillaceae</taxon>
        <taxon>Ornithinibacillus</taxon>
    </lineage>
</organism>
<dbReference type="PANTHER" id="PTHR34215">
    <property type="entry name" value="BLL0784 PROTEIN"/>
    <property type="match status" value="1"/>
</dbReference>
<dbReference type="CDD" id="cd00279">
    <property type="entry name" value="YlxR"/>
    <property type="match status" value="1"/>
</dbReference>
<accession>A0AB39HW33</accession>
<protein>
    <submittedName>
        <fullName evidence="2">YlxR family protein</fullName>
    </submittedName>
</protein>